<gene>
    <name evidence="1" type="ORF">ACJIZ3_023143</name>
</gene>
<dbReference type="AlphaFoldDB" id="A0ABD3TQF2"/>
<dbReference type="Proteomes" id="UP001634393">
    <property type="component" value="Unassembled WGS sequence"/>
</dbReference>
<dbReference type="NCBIfam" id="TIGR01509">
    <property type="entry name" value="HAD-SF-IA-v3"/>
    <property type="match status" value="1"/>
</dbReference>
<accession>A0ABD3TQF2</accession>
<dbReference type="Pfam" id="PF00702">
    <property type="entry name" value="Hydrolase"/>
    <property type="match status" value="1"/>
</dbReference>
<evidence type="ECO:0000313" key="1">
    <source>
        <dbReference type="EMBL" id="KAL3838552.1"/>
    </source>
</evidence>
<dbReference type="SUPFAM" id="SSF56784">
    <property type="entry name" value="HAD-like"/>
    <property type="match status" value="1"/>
</dbReference>
<sequence length="261" mass="29907">MAAQRLVWRFSSFTPPPANSSYSTAKKQIMTSSSLKSATAVAKSTRKLPVLLFDVMSTLVRDPFYDDIPAFFGMSMKELLECKHPTAWIEFEKGLINEMELAQIFFKDGRPIDLEGLKSCMRQGYSYLEGVERLLDDLKKNGYEMHASTNYPIWYEIIEEKLKLSKYLSWTFCSCTMGTILYLFEPDPDFYADVLKHLNVDPKCCIFIDDSMRNVEASLDAGLQGIQFKNVDLLRKDLARLGVDIQTNKWTGNPDFAEYSQ</sequence>
<keyword evidence="2" id="KW-1185">Reference proteome</keyword>
<dbReference type="EMBL" id="JBJXBP010000003">
    <property type="protein sequence ID" value="KAL3838552.1"/>
    <property type="molecule type" value="Genomic_DNA"/>
</dbReference>
<dbReference type="InterPro" id="IPR036412">
    <property type="entry name" value="HAD-like_sf"/>
</dbReference>
<dbReference type="PANTHER" id="PTHR43611:SF3">
    <property type="entry name" value="FLAVIN MONONUCLEOTIDE HYDROLASE 1, CHLOROPLATIC"/>
    <property type="match status" value="1"/>
</dbReference>
<dbReference type="InterPro" id="IPR006439">
    <property type="entry name" value="HAD-SF_hydro_IA"/>
</dbReference>
<protein>
    <submittedName>
        <fullName evidence="1">Uncharacterized protein</fullName>
    </submittedName>
</protein>
<dbReference type="InterPro" id="IPR023214">
    <property type="entry name" value="HAD_sf"/>
</dbReference>
<organism evidence="1 2">
    <name type="scientific">Penstemon smallii</name>
    <dbReference type="NCBI Taxonomy" id="265156"/>
    <lineage>
        <taxon>Eukaryota</taxon>
        <taxon>Viridiplantae</taxon>
        <taxon>Streptophyta</taxon>
        <taxon>Embryophyta</taxon>
        <taxon>Tracheophyta</taxon>
        <taxon>Spermatophyta</taxon>
        <taxon>Magnoliopsida</taxon>
        <taxon>eudicotyledons</taxon>
        <taxon>Gunneridae</taxon>
        <taxon>Pentapetalae</taxon>
        <taxon>asterids</taxon>
        <taxon>lamiids</taxon>
        <taxon>Lamiales</taxon>
        <taxon>Plantaginaceae</taxon>
        <taxon>Cheloneae</taxon>
        <taxon>Penstemon</taxon>
    </lineage>
</organism>
<evidence type="ECO:0000313" key="2">
    <source>
        <dbReference type="Proteomes" id="UP001634393"/>
    </source>
</evidence>
<dbReference type="Gene3D" id="3.40.50.1000">
    <property type="entry name" value="HAD superfamily/HAD-like"/>
    <property type="match status" value="1"/>
</dbReference>
<proteinExistence type="predicted"/>
<reference evidence="1 2" key="1">
    <citation type="submission" date="2024-12" db="EMBL/GenBank/DDBJ databases">
        <title>The unique morphological basis and parallel evolutionary history of personate flowers in Penstemon.</title>
        <authorList>
            <person name="Depatie T.H."/>
            <person name="Wessinger C.A."/>
        </authorList>
    </citation>
    <scope>NUCLEOTIDE SEQUENCE [LARGE SCALE GENOMIC DNA]</scope>
    <source>
        <strain evidence="1">WTNN_2</strain>
        <tissue evidence="1">Leaf</tissue>
    </source>
</reference>
<comment type="caution">
    <text evidence="1">The sequence shown here is derived from an EMBL/GenBank/DDBJ whole genome shotgun (WGS) entry which is preliminary data.</text>
</comment>
<dbReference type="PANTHER" id="PTHR43611">
    <property type="entry name" value="ALPHA-D-GLUCOSE 1-PHOSPHATE PHOSPHATASE"/>
    <property type="match status" value="1"/>
</dbReference>
<name>A0ABD3TQF2_9LAMI</name>